<dbReference type="AlphaFoldDB" id="A0A327KU44"/>
<organism evidence="2 3">
    <name type="scientific">Rhodoplanes roseus</name>
    <dbReference type="NCBI Taxonomy" id="29409"/>
    <lineage>
        <taxon>Bacteria</taxon>
        <taxon>Pseudomonadati</taxon>
        <taxon>Pseudomonadota</taxon>
        <taxon>Alphaproteobacteria</taxon>
        <taxon>Hyphomicrobiales</taxon>
        <taxon>Nitrobacteraceae</taxon>
        <taxon>Rhodoplanes</taxon>
    </lineage>
</organism>
<evidence type="ECO:0000313" key="3">
    <source>
        <dbReference type="Proteomes" id="UP000249130"/>
    </source>
</evidence>
<accession>A0A327KU44</accession>
<dbReference type="Proteomes" id="UP000249130">
    <property type="component" value="Unassembled WGS sequence"/>
</dbReference>
<feature type="region of interest" description="Disordered" evidence="1">
    <location>
        <begin position="1"/>
        <end position="24"/>
    </location>
</feature>
<protein>
    <recommendedName>
        <fullName evidence="4">4,5-dihydroxyphthalate decarboxylase</fullName>
    </recommendedName>
</protein>
<dbReference type="RefSeq" id="WP_111421295.1">
    <property type="nucleotide sequence ID" value="NZ_NPEX01000210.1"/>
</dbReference>
<reference evidence="2 3" key="1">
    <citation type="submission" date="2017-07" db="EMBL/GenBank/DDBJ databases">
        <title>Draft Genome Sequences of Select Purple Nonsulfur Bacteria.</title>
        <authorList>
            <person name="Lasarre B."/>
            <person name="Mckinlay J.B."/>
        </authorList>
    </citation>
    <scope>NUCLEOTIDE SEQUENCE [LARGE SCALE GENOMIC DNA]</scope>
    <source>
        <strain evidence="2 3">DSM 5909</strain>
    </source>
</reference>
<dbReference type="SUPFAM" id="SSF53850">
    <property type="entry name" value="Periplasmic binding protein-like II"/>
    <property type="match status" value="1"/>
</dbReference>
<proteinExistence type="predicted"/>
<keyword evidence="3" id="KW-1185">Reference proteome</keyword>
<evidence type="ECO:0000313" key="2">
    <source>
        <dbReference type="EMBL" id="RAI40955.1"/>
    </source>
</evidence>
<comment type="caution">
    <text evidence="2">The sequence shown here is derived from an EMBL/GenBank/DDBJ whole genome shotgun (WGS) entry which is preliminary data.</text>
</comment>
<sequence length="341" mass="38284">MLDLTKPSASAAGQPRPADGRDGSLLPMTLAIADYDRTRMLVDGRVKPAGIDLAVTVGSIPEFCLVPVYEQYDVAEMSLSWYLMAHCRDEPVVALPVFPLRMPVHAYMYCRADAPYTDPRELVGKRIGTKRYRSTINVWLRGILKDFYGIVPSDFHWITPAQEGGGFVIPPDVQVTLKPGEMSDIEDMLFAGEIDALFTPVLPEAVLRGDRRIRRLFPDSRAESRAYSRRTGFLPMTHTIVMSKRLVEREPWTARSIADAVVESQRRWVSFAHADPKHLTACEAVYTLEDERAAYGPDPWAHGLEANRAALETFIRYANEQGYIDRRPAPEEIFAAGTLDV</sequence>
<dbReference type="OrthoDB" id="8689594at2"/>
<evidence type="ECO:0000256" key="1">
    <source>
        <dbReference type="SAM" id="MobiDB-lite"/>
    </source>
</evidence>
<gene>
    <name evidence="2" type="ORF">CH341_22715</name>
</gene>
<evidence type="ECO:0008006" key="4">
    <source>
        <dbReference type="Google" id="ProtNLM"/>
    </source>
</evidence>
<name>A0A327KU44_9BRAD</name>
<dbReference type="Gene3D" id="3.40.190.10">
    <property type="entry name" value="Periplasmic binding protein-like II"/>
    <property type="match status" value="1"/>
</dbReference>
<dbReference type="EMBL" id="NPEX01000210">
    <property type="protein sequence ID" value="RAI40955.1"/>
    <property type="molecule type" value="Genomic_DNA"/>
</dbReference>